<dbReference type="GO" id="GO:0016987">
    <property type="term" value="F:sigma factor activity"/>
    <property type="evidence" value="ECO:0007669"/>
    <property type="project" value="UniProtKB-KW"/>
</dbReference>
<evidence type="ECO:0000313" key="8">
    <source>
        <dbReference type="EMBL" id="GGZ33126.1"/>
    </source>
</evidence>
<reference evidence="8" key="1">
    <citation type="journal article" date="2014" name="Int. J. Syst. Evol. Microbiol.">
        <title>Complete genome sequence of Corynebacterium casei LMG S-19264T (=DSM 44701T), isolated from a smear-ripened cheese.</title>
        <authorList>
            <consortium name="US DOE Joint Genome Institute (JGI-PGF)"/>
            <person name="Walter F."/>
            <person name="Albersmeier A."/>
            <person name="Kalinowski J."/>
            <person name="Ruckert C."/>
        </authorList>
    </citation>
    <scope>NUCLEOTIDE SEQUENCE</scope>
    <source>
        <strain evidence="8">KCTC 32296</strain>
    </source>
</reference>
<evidence type="ECO:0000256" key="2">
    <source>
        <dbReference type="ARBA" id="ARBA00023015"/>
    </source>
</evidence>
<dbReference type="Pfam" id="PF08281">
    <property type="entry name" value="Sigma70_r4_2"/>
    <property type="match status" value="1"/>
</dbReference>
<proteinExistence type="inferred from homology"/>
<dbReference type="InterPro" id="IPR013325">
    <property type="entry name" value="RNA_pol_sigma_r2"/>
</dbReference>
<dbReference type="RefSeq" id="WP_189486245.1">
    <property type="nucleotide sequence ID" value="NZ_BMZB01000002.1"/>
</dbReference>
<dbReference type="PANTHER" id="PTHR43133">
    <property type="entry name" value="RNA POLYMERASE ECF-TYPE SIGMA FACTO"/>
    <property type="match status" value="1"/>
</dbReference>
<dbReference type="SUPFAM" id="SSF88659">
    <property type="entry name" value="Sigma3 and sigma4 domains of RNA polymerase sigma factors"/>
    <property type="match status" value="1"/>
</dbReference>
<evidence type="ECO:0000259" key="6">
    <source>
        <dbReference type="Pfam" id="PF04542"/>
    </source>
</evidence>
<organism evidence="8 9">
    <name type="scientific">Asticcacaulis endophyticus</name>
    <dbReference type="NCBI Taxonomy" id="1395890"/>
    <lineage>
        <taxon>Bacteria</taxon>
        <taxon>Pseudomonadati</taxon>
        <taxon>Pseudomonadota</taxon>
        <taxon>Alphaproteobacteria</taxon>
        <taxon>Caulobacterales</taxon>
        <taxon>Caulobacteraceae</taxon>
        <taxon>Asticcacaulis</taxon>
    </lineage>
</organism>
<dbReference type="NCBIfam" id="TIGR02937">
    <property type="entry name" value="sigma70-ECF"/>
    <property type="match status" value="1"/>
</dbReference>
<dbReference type="GO" id="GO:0003677">
    <property type="term" value="F:DNA binding"/>
    <property type="evidence" value="ECO:0007669"/>
    <property type="project" value="InterPro"/>
</dbReference>
<dbReference type="InterPro" id="IPR013249">
    <property type="entry name" value="RNA_pol_sigma70_r4_t2"/>
</dbReference>
<dbReference type="Gene3D" id="1.10.10.10">
    <property type="entry name" value="Winged helix-like DNA-binding domain superfamily/Winged helix DNA-binding domain"/>
    <property type="match status" value="1"/>
</dbReference>
<feature type="domain" description="RNA polymerase sigma-70 region 2" evidence="6">
    <location>
        <begin position="17"/>
        <end position="79"/>
    </location>
</feature>
<accession>A0A918Q4U5</accession>
<comment type="caution">
    <text evidence="8">The sequence shown here is derived from an EMBL/GenBank/DDBJ whole genome shotgun (WGS) entry which is preliminary data.</text>
</comment>
<dbReference type="InterPro" id="IPR036388">
    <property type="entry name" value="WH-like_DNA-bd_sf"/>
</dbReference>
<protein>
    <submittedName>
        <fullName evidence="8">RNA polymerase ECF-type sigma factor</fullName>
    </submittedName>
</protein>
<dbReference type="AlphaFoldDB" id="A0A918Q4U5"/>
<dbReference type="SUPFAM" id="SSF88946">
    <property type="entry name" value="Sigma2 domain of RNA polymerase sigma factors"/>
    <property type="match status" value="1"/>
</dbReference>
<name>A0A918Q4U5_9CAUL</name>
<feature type="region of interest" description="Disordered" evidence="5">
    <location>
        <begin position="174"/>
        <end position="199"/>
    </location>
</feature>
<sequence>MRVSTERALWLSRHVLPHEPALRGWLSGRKIAGLEIDDIVQETYARLITVESVTAITNVRNYMFQTAYSVMVSHIRRAKVVPFQAVSDLDYFEAAALEFSPEDQVADRDELRRLAGVIATLPGKIREVFILRRVHGLSQRDVAKTLGLSESTVEKHMSRSIYMLMKMISHGGNDSARASRAWGSKLNKDQARRERKRDS</sequence>
<dbReference type="PANTHER" id="PTHR43133:SF63">
    <property type="entry name" value="RNA POLYMERASE SIGMA FACTOR FECI-RELATED"/>
    <property type="match status" value="1"/>
</dbReference>
<keyword evidence="4" id="KW-0804">Transcription</keyword>
<evidence type="ECO:0000259" key="7">
    <source>
        <dbReference type="Pfam" id="PF08281"/>
    </source>
</evidence>
<feature type="compositionally biased region" description="Basic and acidic residues" evidence="5">
    <location>
        <begin position="186"/>
        <end position="199"/>
    </location>
</feature>
<dbReference type="Proteomes" id="UP000662572">
    <property type="component" value="Unassembled WGS sequence"/>
</dbReference>
<evidence type="ECO:0000256" key="3">
    <source>
        <dbReference type="ARBA" id="ARBA00023082"/>
    </source>
</evidence>
<dbReference type="CDD" id="cd06171">
    <property type="entry name" value="Sigma70_r4"/>
    <property type="match status" value="1"/>
</dbReference>
<reference evidence="8" key="2">
    <citation type="submission" date="2020-09" db="EMBL/GenBank/DDBJ databases">
        <authorList>
            <person name="Sun Q."/>
            <person name="Kim S."/>
        </authorList>
    </citation>
    <scope>NUCLEOTIDE SEQUENCE</scope>
    <source>
        <strain evidence="8">KCTC 32296</strain>
    </source>
</reference>
<dbReference type="InterPro" id="IPR007627">
    <property type="entry name" value="RNA_pol_sigma70_r2"/>
</dbReference>
<dbReference type="InterPro" id="IPR013324">
    <property type="entry name" value="RNA_pol_sigma_r3/r4-like"/>
</dbReference>
<feature type="domain" description="RNA polymerase sigma factor 70 region 4 type 2" evidence="7">
    <location>
        <begin position="112"/>
        <end position="160"/>
    </location>
</feature>
<evidence type="ECO:0000313" key="9">
    <source>
        <dbReference type="Proteomes" id="UP000662572"/>
    </source>
</evidence>
<dbReference type="EMBL" id="BMZB01000002">
    <property type="protein sequence ID" value="GGZ33126.1"/>
    <property type="molecule type" value="Genomic_DNA"/>
</dbReference>
<evidence type="ECO:0000256" key="5">
    <source>
        <dbReference type="SAM" id="MobiDB-lite"/>
    </source>
</evidence>
<dbReference type="Pfam" id="PF04542">
    <property type="entry name" value="Sigma70_r2"/>
    <property type="match status" value="1"/>
</dbReference>
<evidence type="ECO:0000256" key="4">
    <source>
        <dbReference type="ARBA" id="ARBA00023163"/>
    </source>
</evidence>
<comment type="similarity">
    <text evidence="1">Belongs to the sigma-70 factor family. ECF subfamily.</text>
</comment>
<dbReference type="InterPro" id="IPR014284">
    <property type="entry name" value="RNA_pol_sigma-70_dom"/>
</dbReference>
<dbReference type="GO" id="GO:0006352">
    <property type="term" value="P:DNA-templated transcription initiation"/>
    <property type="evidence" value="ECO:0007669"/>
    <property type="project" value="InterPro"/>
</dbReference>
<keyword evidence="2" id="KW-0805">Transcription regulation</keyword>
<dbReference type="InterPro" id="IPR039425">
    <property type="entry name" value="RNA_pol_sigma-70-like"/>
</dbReference>
<keyword evidence="9" id="KW-1185">Reference proteome</keyword>
<gene>
    <name evidence="8" type="ORF">GCM10011273_19260</name>
</gene>
<evidence type="ECO:0000256" key="1">
    <source>
        <dbReference type="ARBA" id="ARBA00010641"/>
    </source>
</evidence>
<keyword evidence="3" id="KW-0731">Sigma factor</keyword>